<dbReference type="SUPFAM" id="SSF55781">
    <property type="entry name" value="GAF domain-like"/>
    <property type="match status" value="1"/>
</dbReference>
<dbReference type="Gene3D" id="3.30.450.40">
    <property type="match status" value="1"/>
</dbReference>
<protein>
    <recommendedName>
        <fullName evidence="1">GAF domain-containing protein</fullName>
    </recommendedName>
</protein>
<organism evidence="2 3">
    <name type="scientific">Actinokineospora terrae</name>
    <dbReference type="NCBI Taxonomy" id="155974"/>
    <lineage>
        <taxon>Bacteria</taxon>
        <taxon>Bacillati</taxon>
        <taxon>Actinomycetota</taxon>
        <taxon>Actinomycetes</taxon>
        <taxon>Pseudonocardiales</taxon>
        <taxon>Pseudonocardiaceae</taxon>
        <taxon>Actinokineospora</taxon>
    </lineage>
</organism>
<dbReference type="Proteomes" id="UP000199051">
    <property type="component" value="Unassembled WGS sequence"/>
</dbReference>
<proteinExistence type="predicted"/>
<dbReference type="STRING" id="155974.SAMN04487818_11483"/>
<gene>
    <name evidence="2" type="ORF">SAMN04487818_11483</name>
</gene>
<evidence type="ECO:0000313" key="2">
    <source>
        <dbReference type="EMBL" id="SES43995.1"/>
    </source>
</evidence>
<name>A0A1H9XCX8_9PSEU</name>
<dbReference type="RefSeq" id="WP_092785371.1">
    <property type="nucleotide sequence ID" value="NZ_FOGI01000014.1"/>
</dbReference>
<keyword evidence="3" id="KW-1185">Reference proteome</keyword>
<dbReference type="Pfam" id="PF01590">
    <property type="entry name" value="GAF"/>
    <property type="match status" value="1"/>
</dbReference>
<feature type="domain" description="GAF" evidence="1">
    <location>
        <begin position="91"/>
        <end position="165"/>
    </location>
</feature>
<evidence type="ECO:0000259" key="1">
    <source>
        <dbReference type="Pfam" id="PF01590"/>
    </source>
</evidence>
<evidence type="ECO:0000313" key="3">
    <source>
        <dbReference type="Proteomes" id="UP000199051"/>
    </source>
</evidence>
<dbReference type="AlphaFoldDB" id="A0A1H9XCX8"/>
<accession>A0A1H9XCX8</accession>
<dbReference type="InterPro" id="IPR003018">
    <property type="entry name" value="GAF"/>
</dbReference>
<dbReference type="EMBL" id="FOGI01000014">
    <property type="protein sequence ID" value="SES43995.1"/>
    <property type="molecule type" value="Genomic_DNA"/>
</dbReference>
<sequence length="173" mass="17976">MDIHTTHHDRRTPFDGGLGWTPTGVLAGVAAGSGRDDHQAEIARYDLGNPELLAHLDAAAARAVTALAARASLISVVVDTAARVLAAAGPITDVVGPPAADLCARVVEIGSHSVVDRAHSCLGVPLRSPWGHVLGAFCVVDTGAREFGDAELDWLTRAAGNAATVLQFYRDAR</sequence>
<reference evidence="3" key="1">
    <citation type="submission" date="2016-10" db="EMBL/GenBank/DDBJ databases">
        <authorList>
            <person name="Varghese N."/>
            <person name="Submissions S."/>
        </authorList>
    </citation>
    <scope>NUCLEOTIDE SEQUENCE [LARGE SCALE GENOMIC DNA]</scope>
    <source>
        <strain evidence="3">DSM 44260</strain>
    </source>
</reference>
<dbReference type="InterPro" id="IPR029016">
    <property type="entry name" value="GAF-like_dom_sf"/>
</dbReference>